<dbReference type="RefSeq" id="WP_074241624.1">
    <property type="nucleotide sequence ID" value="NZ_FSRA01000002.1"/>
</dbReference>
<dbReference type="SUPFAM" id="SSF56954">
    <property type="entry name" value="Outer membrane efflux proteins (OEP)"/>
    <property type="match status" value="1"/>
</dbReference>
<dbReference type="Gene3D" id="1.20.1600.10">
    <property type="entry name" value="Outer membrane efflux proteins (OEP)"/>
    <property type="match status" value="1"/>
</dbReference>
<dbReference type="PANTHER" id="PTHR30203:SF23">
    <property type="entry name" value="OUTER MEMBRANE EFFLUX PROTEIN"/>
    <property type="match status" value="1"/>
</dbReference>
<dbReference type="Proteomes" id="UP000185003">
    <property type="component" value="Unassembled WGS sequence"/>
</dbReference>
<evidence type="ECO:0000313" key="2">
    <source>
        <dbReference type="Proteomes" id="UP000185003"/>
    </source>
</evidence>
<dbReference type="AlphaFoldDB" id="A0A1N6JQ40"/>
<dbReference type="PANTHER" id="PTHR30203">
    <property type="entry name" value="OUTER MEMBRANE CATION EFFLUX PROTEIN"/>
    <property type="match status" value="1"/>
</dbReference>
<evidence type="ECO:0000313" key="1">
    <source>
        <dbReference type="EMBL" id="SIO46400.1"/>
    </source>
</evidence>
<gene>
    <name evidence="1" type="ORF">SAMN04488055_4260</name>
</gene>
<proteinExistence type="predicted"/>
<dbReference type="GO" id="GO:0015562">
    <property type="term" value="F:efflux transmembrane transporter activity"/>
    <property type="evidence" value="ECO:0007669"/>
    <property type="project" value="InterPro"/>
</dbReference>
<organism evidence="1 2">
    <name type="scientific">Chitinophaga niabensis</name>
    <dbReference type="NCBI Taxonomy" id="536979"/>
    <lineage>
        <taxon>Bacteria</taxon>
        <taxon>Pseudomonadati</taxon>
        <taxon>Bacteroidota</taxon>
        <taxon>Chitinophagia</taxon>
        <taxon>Chitinophagales</taxon>
        <taxon>Chitinophagaceae</taxon>
        <taxon>Chitinophaga</taxon>
    </lineage>
</organism>
<reference evidence="2" key="1">
    <citation type="submission" date="2016-11" db="EMBL/GenBank/DDBJ databases">
        <authorList>
            <person name="Varghese N."/>
            <person name="Submissions S."/>
        </authorList>
    </citation>
    <scope>NUCLEOTIDE SEQUENCE [LARGE SCALE GENOMIC DNA]</scope>
    <source>
        <strain evidence="2">DSM 24787</strain>
    </source>
</reference>
<protein>
    <submittedName>
        <fullName evidence="1">Outer membrane protein TolC</fullName>
    </submittedName>
</protein>
<accession>A0A1N6JQ40</accession>
<dbReference type="EMBL" id="FSRA01000002">
    <property type="protein sequence ID" value="SIO46400.1"/>
    <property type="molecule type" value="Genomic_DNA"/>
</dbReference>
<sequence length="413" mass="46910">MRSFVRYIIFLLSLNGPLMGQEKTLDDYVNTALQNSPLLKDYTNQQKLNQVDSLRILAGYKPQVTAISTNTYAPTYHSYGYDNAITNGGQFSELVTVNKLLIGKKNLNNQLDAVLLLNRSLEITGKISGQDLKKAVTAQYVTAYGTSQELKFNEEMLTLLRKEEVILRKMAEKGVYRQTDYLIFLTTLKQQELVNTQSKILLQKEYAALNYLVGIKDTGTAILRPPLLSPEMVADVEGTIFYQQFITDSLKLRNSDALIDYNYKPKVSLYGDAGFASTFTDHAYRNWGASFGVTLAVPIYDGHQRKMQHTKIEMQEQTRQQYRDFFKVQTAQQLADLYQQLQSTRQLISQTADQLKYASALIAANQKLMNTGDVHMADYVLAIGNYMAAKNILTQNTINELQIINQINYWNGK</sequence>
<keyword evidence="2" id="KW-1185">Reference proteome</keyword>
<dbReference type="InterPro" id="IPR010131">
    <property type="entry name" value="MdtP/NodT-like"/>
</dbReference>
<dbReference type="STRING" id="536979.SAMN04488055_4260"/>
<name>A0A1N6JQ40_9BACT</name>
<dbReference type="OrthoDB" id="1091220at2"/>